<dbReference type="Proteomes" id="UP000735302">
    <property type="component" value="Unassembled WGS sequence"/>
</dbReference>
<accession>A0AAV4AFA8</accession>
<dbReference type="Gene3D" id="3.40.50.300">
    <property type="entry name" value="P-loop containing nucleotide triphosphate hydrolases"/>
    <property type="match status" value="1"/>
</dbReference>
<organism evidence="14 15">
    <name type="scientific">Plakobranchus ocellatus</name>
    <dbReference type="NCBI Taxonomy" id="259542"/>
    <lineage>
        <taxon>Eukaryota</taxon>
        <taxon>Metazoa</taxon>
        <taxon>Spiralia</taxon>
        <taxon>Lophotrochozoa</taxon>
        <taxon>Mollusca</taxon>
        <taxon>Gastropoda</taxon>
        <taxon>Heterobranchia</taxon>
        <taxon>Euthyneura</taxon>
        <taxon>Panpulmonata</taxon>
        <taxon>Sacoglossa</taxon>
        <taxon>Placobranchoidea</taxon>
        <taxon>Plakobranchidae</taxon>
        <taxon>Plakobranchus</taxon>
    </lineage>
</organism>
<evidence type="ECO:0000256" key="1">
    <source>
        <dbReference type="ARBA" id="ARBA00004496"/>
    </source>
</evidence>
<keyword evidence="9" id="KW-0067">ATP-binding</keyword>
<evidence type="ECO:0000256" key="10">
    <source>
        <dbReference type="ARBA" id="ARBA00022884"/>
    </source>
</evidence>
<dbReference type="PROSITE" id="PS51789">
    <property type="entry name" value="RLR_CTR"/>
    <property type="match status" value="1"/>
</dbReference>
<keyword evidence="10" id="KW-0694">RNA-binding</keyword>
<gene>
    <name evidence="14" type="ORF">PoB_003255500</name>
</gene>
<dbReference type="InterPro" id="IPR041204">
    <property type="entry name" value="RIG-I-like_C"/>
</dbReference>
<keyword evidence="7" id="KW-0347">Helicase</keyword>
<feature type="non-terminal residue" evidence="14">
    <location>
        <position position="1"/>
    </location>
</feature>
<dbReference type="InterPro" id="IPR001650">
    <property type="entry name" value="Helicase_C-like"/>
</dbReference>
<proteinExistence type="predicted"/>
<dbReference type="Gene3D" id="1.20.1320.30">
    <property type="match status" value="1"/>
</dbReference>
<dbReference type="PANTHER" id="PTHR14074:SF16">
    <property type="entry name" value="ANTIVIRAL INNATE IMMUNE RESPONSE RECEPTOR RIG-I"/>
    <property type="match status" value="1"/>
</dbReference>
<dbReference type="GO" id="GO:0005737">
    <property type="term" value="C:cytoplasm"/>
    <property type="evidence" value="ECO:0007669"/>
    <property type="project" value="UniProtKB-SubCell"/>
</dbReference>
<dbReference type="PROSITE" id="PS51194">
    <property type="entry name" value="HELICASE_CTER"/>
    <property type="match status" value="1"/>
</dbReference>
<dbReference type="GO" id="GO:0003724">
    <property type="term" value="F:RNA helicase activity"/>
    <property type="evidence" value="ECO:0007669"/>
    <property type="project" value="UniProtKB-EC"/>
</dbReference>
<keyword evidence="6" id="KW-0378">Hydrolase</keyword>
<keyword evidence="4" id="KW-0479">Metal-binding</keyword>
<keyword evidence="3" id="KW-0963">Cytoplasm</keyword>
<dbReference type="InterPro" id="IPR038557">
    <property type="entry name" value="RLR_C_sf"/>
</dbReference>
<evidence type="ECO:0000256" key="2">
    <source>
        <dbReference type="ARBA" id="ARBA00012552"/>
    </source>
</evidence>
<evidence type="ECO:0000256" key="11">
    <source>
        <dbReference type="ARBA" id="ARBA00023118"/>
    </source>
</evidence>
<evidence type="ECO:0000256" key="9">
    <source>
        <dbReference type="ARBA" id="ARBA00022840"/>
    </source>
</evidence>
<dbReference type="SUPFAM" id="SSF52540">
    <property type="entry name" value="P-loop containing nucleoside triphosphate hydrolases"/>
    <property type="match status" value="1"/>
</dbReference>
<dbReference type="Pfam" id="PF00271">
    <property type="entry name" value="Helicase_C"/>
    <property type="match status" value="1"/>
</dbReference>
<feature type="domain" description="Helicase C-terminal" evidence="12">
    <location>
        <begin position="123"/>
        <end position="278"/>
    </location>
</feature>
<evidence type="ECO:0000259" key="12">
    <source>
        <dbReference type="PROSITE" id="PS51194"/>
    </source>
</evidence>
<evidence type="ECO:0000256" key="3">
    <source>
        <dbReference type="ARBA" id="ARBA00022490"/>
    </source>
</evidence>
<comment type="subcellular location">
    <subcellularLocation>
        <location evidence="1">Cytoplasm</location>
    </subcellularLocation>
</comment>
<dbReference type="AlphaFoldDB" id="A0AAV4AFA8"/>
<dbReference type="GO" id="GO:0051607">
    <property type="term" value="P:defense response to virus"/>
    <property type="evidence" value="ECO:0007669"/>
    <property type="project" value="UniProtKB-KW"/>
</dbReference>
<evidence type="ECO:0000313" key="15">
    <source>
        <dbReference type="Proteomes" id="UP000735302"/>
    </source>
</evidence>
<evidence type="ECO:0000256" key="6">
    <source>
        <dbReference type="ARBA" id="ARBA00022801"/>
    </source>
</evidence>
<feature type="domain" description="RLR CTR" evidence="13">
    <location>
        <begin position="305"/>
        <end position="345"/>
    </location>
</feature>
<dbReference type="Gene3D" id="2.170.150.30">
    <property type="entry name" value="RIG-I-like receptor, C-terminal regulatory domain"/>
    <property type="match status" value="1"/>
</dbReference>
<dbReference type="GO" id="GO:0003723">
    <property type="term" value="F:RNA binding"/>
    <property type="evidence" value="ECO:0007669"/>
    <property type="project" value="UniProtKB-KW"/>
</dbReference>
<evidence type="ECO:0000259" key="13">
    <source>
        <dbReference type="PROSITE" id="PS51789"/>
    </source>
</evidence>
<dbReference type="Pfam" id="PF18119">
    <property type="entry name" value="RIG-I_C"/>
    <property type="match status" value="1"/>
</dbReference>
<keyword evidence="15" id="KW-1185">Reference proteome</keyword>
<dbReference type="InterPro" id="IPR027417">
    <property type="entry name" value="P-loop_NTPase"/>
</dbReference>
<keyword evidence="11" id="KW-0051">Antiviral defense</keyword>
<dbReference type="GO" id="GO:0046872">
    <property type="term" value="F:metal ion binding"/>
    <property type="evidence" value="ECO:0007669"/>
    <property type="project" value="UniProtKB-KW"/>
</dbReference>
<dbReference type="InterPro" id="IPR021673">
    <property type="entry name" value="RLR_CTR"/>
</dbReference>
<dbReference type="PANTHER" id="PTHR14074">
    <property type="entry name" value="HELICASE WITH DEATH DOMAIN-RELATED"/>
    <property type="match status" value="1"/>
</dbReference>
<name>A0AAV4AFA8_9GAST</name>
<dbReference type="GO" id="GO:0016787">
    <property type="term" value="F:hydrolase activity"/>
    <property type="evidence" value="ECO:0007669"/>
    <property type="project" value="UniProtKB-KW"/>
</dbReference>
<comment type="caution">
    <text evidence="14">The sequence shown here is derived from an EMBL/GenBank/DDBJ whole genome shotgun (WGS) entry which is preliminary data.</text>
</comment>
<keyword evidence="5" id="KW-0547">Nucleotide-binding</keyword>
<dbReference type="GO" id="GO:0005524">
    <property type="term" value="F:ATP binding"/>
    <property type="evidence" value="ECO:0007669"/>
    <property type="project" value="UniProtKB-KW"/>
</dbReference>
<evidence type="ECO:0000256" key="5">
    <source>
        <dbReference type="ARBA" id="ARBA00022741"/>
    </source>
</evidence>
<reference evidence="14 15" key="1">
    <citation type="journal article" date="2021" name="Elife">
        <title>Chloroplast acquisition without the gene transfer in kleptoplastic sea slugs, Plakobranchus ocellatus.</title>
        <authorList>
            <person name="Maeda T."/>
            <person name="Takahashi S."/>
            <person name="Yoshida T."/>
            <person name="Shimamura S."/>
            <person name="Takaki Y."/>
            <person name="Nagai Y."/>
            <person name="Toyoda A."/>
            <person name="Suzuki Y."/>
            <person name="Arimoto A."/>
            <person name="Ishii H."/>
            <person name="Satoh N."/>
            <person name="Nishiyama T."/>
            <person name="Hasebe M."/>
            <person name="Maruyama T."/>
            <person name="Minagawa J."/>
            <person name="Obokata J."/>
            <person name="Shigenobu S."/>
        </authorList>
    </citation>
    <scope>NUCLEOTIDE SEQUENCE [LARGE SCALE GENOMIC DNA]</scope>
</reference>
<dbReference type="EC" id="3.6.4.13" evidence="2"/>
<sequence length="345" mass="39280">IDDKELKRIVEECSLEKSSQKYLDWIARIEKRAKAIKGSQKPDQLYCIITIAKHMKAYNAAFEINSLARPCDVSNFLNERLKNCDDTKETCESYEKLKKTLDESKDTSNPNLETMKTLIKKNLVDKQEVDTKKSKGIIFVPTRFLAHALASWLNDCKDESLELLQASAFTGSQASGDKGGMTSSQQDSTLMKFRSGETKLLVATSFTEEGIDIPECSLVIRYNHVGNEVNTVQMRGRSRKKGGKSVLLACETLYIRESINQFNADLMEKAVKKVSKMDPREISKSNEVIQKEMLQNDKIKINNKFSKGPLRDEQFKMVCNRCKQTVIESKDIRLIDECHRIAISR</sequence>
<keyword evidence="8" id="KW-0862">Zinc</keyword>
<dbReference type="EMBL" id="BLXT01003760">
    <property type="protein sequence ID" value="GFO06050.1"/>
    <property type="molecule type" value="Genomic_DNA"/>
</dbReference>
<evidence type="ECO:0000256" key="7">
    <source>
        <dbReference type="ARBA" id="ARBA00022806"/>
    </source>
</evidence>
<evidence type="ECO:0000256" key="4">
    <source>
        <dbReference type="ARBA" id="ARBA00022723"/>
    </source>
</evidence>
<dbReference type="InterPro" id="IPR051363">
    <property type="entry name" value="RLR_Helicase"/>
</dbReference>
<dbReference type="SMART" id="SM00490">
    <property type="entry name" value="HELICc"/>
    <property type="match status" value="1"/>
</dbReference>
<evidence type="ECO:0000256" key="8">
    <source>
        <dbReference type="ARBA" id="ARBA00022833"/>
    </source>
</evidence>
<protein>
    <recommendedName>
        <fullName evidence="2">RNA helicase</fullName>
        <ecNumber evidence="2">3.6.4.13</ecNumber>
    </recommendedName>
</protein>
<evidence type="ECO:0000313" key="14">
    <source>
        <dbReference type="EMBL" id="GFO06050.1"/>
    </source>
</evidence>